<dbReference type="InterPro" id="IPR015856">
    <property type="entry name" value="ABC_transpr_CbiO/EcfA_su"/>
</dbReference>
<evidence type="ECO:0000256" key="1">
    <source>
        <dbReference type="ARBA" id="ARBA00005417"/>
    </source>
</evidence>
<evidence type="ECO:0000256" key="2">
    <source>
        <dbReference type="ARBA" id="ARBA00022448"/>
    </source>
</evidence>
<dbReference type="Gene3D" id="3.40.50.300">
    <property type="entry name" value="P-loop containing nucleotide triphosphate hydrolases"/>
    <property type="match status" value="1"/>
</dbReference>
<dbReference type="PANTHER" id="PTHR43553">
    <property type="entry name" value="HEAVY METAL TRANSPORTER"/>
    <property type="match status" value="1"/>
</dbReference>
<dbReference type="AlphaFoldDB" id="A0ABD4ZTE1"/>
<accession>A0ABD4ZTE1</accession>
<protein>
    <submittedName>
        <fullName evidence="9">ABC transporter ATP-binding protein</fullName>
    </submittedName>
</protein>
<evidence type="ECO:0000259" key="8">
    <source>
        <dbReference type="Pfam" id="PF00005"/>
    </source>
</evidence>
<name>A0ABD4ZTE1_ENTGA</name>
<organism evidence="9 10">
    <name type="scientific">Enterococcus gallinarum</name>
    <dbReference type="NCBI Taxonomy" id="1353"/>
    <lineage>
        <taxon>Bacteria</taxon>
        <taxon>Bacillati</taxon>
        <taxon>Bacillota</taxon>
        <taxon>Bacilli</taxon>
        <taxon>Lactobacillales</taxon>
        <taxon>Enterococcaceae</taxon>
        <taxon>Enterococcus</taxon>
    </lineage>
</organism>
<gene>
    <name evidence="9" type="ORF">QRX88_09235</name>
</gene>
<comment type="caution">
    <text evidence="9">The sequence shown here is derived from an EMBL/GenBank/DDBJ whole genome shotgun (WGS) entry which is preliminary data.</text>
</comment>
<evidence type="ECO:0000256" key="6">
    <source>
        <dbReference type="ARBA" id="ARBA00022967"/>
    </source>
</evidence>
<evidence type="ECO:0000256" key="5">
    <source>
        <dbReference type="ARBA" id="ARBA00022840"/>
    </source>
</evidence>
<feature type="domain" description="ABC transporter" evidence="8">
    <location>
        <begin position="2"/>
        <end position="119"/>
    </location>
</feature>
<proteinExistence type="inferred from homology"/>
<reference evidence="9 10" key="1">
    <citation type="submission" date="2023-06" db="EMBL/GenBank/DDBJ databases">
        <title>Acute promotion of culturable opportunistic pathogens and persistent increase of antibiotic resistance following antibiotic exposure in mouse gut microbiota.</title>
        <authorList>
            <person name="Li L."/>
            <person name="Wang B."/>
            <person name="Sun Y."/>
            <person name="Wang M."/>
            <person name="Xu H."/>
        </authorList>
    </citation>
    <scope>NUCLEOTIDE SEQUENCE [LARGE SCALE GENOMIC DNA]</scope>
    <source>
        <strain evidence="9 10">CRI2_2</strain>
    </source>
</reference>
<evidence type="ECO:0000256" key="3">
    <source>
        <dbReference type="ARBA" id="ARBA00022475"/>
    </source>
</evidence>
<evidence type="ECO:0000313" key="9">
    <source>
        <dbReference type="EMBL" id="MDL4935896.1"/>
    </source>
</evidence>
<keyword evidence="6" id="KW-1278">Translocase</keyword>
<dbReference type="EMBL" id="JASUBT010000005">
    <property type="protein sequence ID" value="MDL4935896.1"/>
    <property type="molecule type" value="Genomic_DNA"/>
</dbReference>
<keyword evidence="2" id="KW-0813">Transport</keyword>
<keyword evidence="5 9" id="KW-0067">ATP-binding</keyword>
<keyword evidence="7" id="KW-0472">Membrane</keyword>
<keyword evidence="4" id="KW-0547">Nucleotide-binding</keyword>
<dbReference type="InterPro" id="IPR050095">
    <property type="entry name" value="ECF_ABC_transporter_ATP-bd"/>
</dbReference>
<dbReference type="GO" id="GO:0005524">
    <property type="term" value="F:ATP binding"/>
    <property type="evidence" value="ECO:0007669"/>
    <property type="project" value="UniProtKB-KW"/>
</dbReference>
<evidence type="ECO:0000256" key="7">
    <source>
        <dbReference type="ARBA" id="ARBA00023136"/>
    </source>
</evidence>
<evidence type="ECO:0000313" key="10">
    <source>
        <dbReference type="Proteomes" id="UP001241571"/>
    </source>
</evidence>
<dbReference type="InterPro" id="IPR027417">
    <property type="entry name" value="P-loop_NTPase"/>
</dbReference>
<dbReference type="GO" id="GO:0022857">
    <property type="term" value="F:transmembrane transporter activity"/>
    <property type="evidence" value="ECO:0007669"/>
    <property type="project" value="UniProtKB-ARBA"/>
</dbReference>
<dbReference type="Pfam" id="PF00005">
    <property type="entry name" value="ABC_tran"/>
    <property type="match status" value="1"/>
</dbReference>
<comment type="similarity">
    <text evidence="1">Belongs to the ABC transporter superfamily.</text>
</comment>
<dbReference type="SUPFAM" id="SSF52540">
    <property type="entry name" value="P-loop containing nucleoside triphosphate hydrolases"/>
    <property type="match status" value="1"/>
</dbReference>
<sequence length="196" mass="22349">MTGKSGIGKSTFFKALLQQVPYDGTIYYQEQCLTSRSRPFDRMSWVMQNPQDQFLASSVAQELANGQEREDLSEKLNQLGLWEKQEDSPFLLSQGQQRRLAVACLIDREIPILLVDEPTYGQDLRQSWQLMSLLADKAASGTLVFIISHDLRLLSDFCDRTFDFNHFVKESSNEVPKPNSQAADFIRAGFARLFSK</sequence>
<dbReference type="InterPro" id="IPR003439">
    <property type="entry name" value="ABC_transporter-like_ATP-bd"/>
</dbReference>
<dbReference type="RefSeq" id="WP_258028198.1">
    <property type="nucleotide sequence ID" value="NZ_JAASJM010000007.1"/>
</dbReference>
<dbReference type="Proteomes" id="UP001241571">
    <property type="component" value="Unassembled WGS sequence"/>
</dbReference>
<evidence type="ECO:0000256" key="4">
    <source>
        <dbReference type="ARBA" id="ARBA00022741"/>
    </source>
</evidence>
<dbReference type="PANTHER" id="PTHR43553:SF19">
    <property type="entry name" value="HMP_THIAMINE IMPORT ATP-BINDING PROTEIN YKOD-RELATED"/>
    <property type="match status" value="1"/>
</dbReference>
<keyword evidence="3" id="KW-1003">Cell membrane</keyword>
<dbReference type="CDD" id="cd03225">
    <property type="entry name" value="ABC_cobalt_CbiO_domain1"/>
    <property type="match status" value="1"/>
</dbReference>